<dbReference type="SMART" id="SM00471">
    <property type="entry name" value="HDc"/>
    <property type="match status" value="1"/>
</dbReference>
<evidence type="ECO:0000259" key="2">
    <source>
        <dbReference type="PROSITE" id="PS51831"/>
    </source>
</evidence>
<evidence type="ECO:0000313" key="4">
    <source>
        <dbReference type="Proteomes" id="UP001195483"/>
    </source>
</evidence>
<dbReference type="GO" id="GO:0006203">
    <property type="term" value="P:dGTP catabolic process"/>
    <property type="evidence" value="ECO:0007669"/>
    <property type="project" value="TreeGrafter"/>
</dbReference>
<dbReference type="Gene3D" id="1.10.3210.10">
    <property type="entry name" value="Hypothetical protein af1432"/>
    <property type="match status" value="1"/>
</dbReference>
<dbReference type="SUPFAM" id="SSF109604">
    <property type="entry name" value="HD-domain/PDEase-like"/>
    <property type="match status" value="1"/>
</dbReference>
<dbReference type="PANTHER" id="PTHR11373">
    <property type="entry name" value="DEOXYNUCLEOSIDE TRIPHOSPHATE TRIPHOSPHOHYDROLASE"/>
    <property type="match status" value="1"/>
</dbReference>
<dbReference type="AlphaFoldDB" id="A0AAE0W288"/>
<dbReference type="GO" id="GO:0008832">
    <property type="term" value="F:dGTPase activity"/>
    <property type="evidence" value="ECO:0007669"/>
    <property type="project" value="TreeGrafter"/>
</dbReference>
<proteinExistence type="inferred from homology"/>
<gene>
    <name evidence="3" type="ORF">CHS0354_016422</name>
</gene>
<dbReference type="InterPro" id="IPR050135">
    <property type="entry name" value="dGTPase-like"/>
</dbReference>
<dbReference type="CDD" id="cd00077">
    <property type="entry name" value="HDc"/>
    <property type="match status" value="1"/>
</dbReference>
<dbReference type="PROSITE" id="PS51831">
    <property type="entry name" value="HD"/>
    <property type="match status" value="1"/>
</dbReference>
<evidence type="ECO:0000313" key="3">
    <source>
        <dbReference type="EMBL" id="KAK3598424.1"/>
    </source>
</evidence>
<dbReference type="InterPro" id="IPR006674">
    <property type="entry name" value="HD_domain"/>
</dbReference>
<reference evidence="3" key="1">
    <citation type="journal article" date="2021" name="Genome Biol. Evol.">
        <title>A High-Quality Reference Genome for a Parasitic Bivalve with Doubly Uniparental Inheritance (Bivalvia: Unionida).</title>
        <authorList>
            <person name="Smith C.H."/>
        </authorList>
    </citation>
    <scope>NUCLEOTIDE SEQUENCE</scope>
    <source>
        <strain evidence="3">CHS0354</strain>
    </source>
</reference>
<dbReference type="PANTHER" id="PTHR11373:SF4">
    <property type="entry name" value="DEOXYNUCLEOSIDE TRIPHOSPHATE TRIPHOSPHOHYDROLASE SAMHD1"/>
    <property type="match status" value="1"/>
</dbReference>
<dbReference type="InterPro" id="IPR003607">
    <property type="entry name" value="HD/PDEase_dom"/>
</dbReference>
<dbReference type="GO" id="GO:0005634">
    <property type="term" value="C:nucleus"/>
    <property type="evidence" value="ECO:0007669"/>
    <property type="project" value="TreeGrafter"/>
</dbReference>
<evidence type="ECO:0000256" key="1">
    <source>
        <dbReference type="ARBA" id="ARBA00005776"/>
    </source>
</evidence>
<dbReference type="Proteomes" id="UP001195483">
    <property type="component" value="Unassembled WGS sequence"/>
</dbReference>
<protein>
    <recommendedName>
        <fullName evidence="2">HD domain-containing protein</fullName>
    </recommendedName>
</protein>
<reference evidence="3" key="2">
    <citation type="journal article" date="2021" name="Genome Biol. Evol.">
        <title>Developing a high-quality reference genome for a parasitic bivalve with doubly uniparental inheritance (Bivalvia: Unionida).</title>
        <authorList>
            <person name="Smith C.H."/>
        </authorList>
    </citation>
    <scope>NUCLEOTIDE SEQUENCE</scope>
    <source>
        <strain evidence="3">CHS0354</strain>
        <tissue evidence="3">Mantle</tissue>
    </source>
</reference>
<accession>A0AAE0W288</accession>
<dbReference type="EMBL" id="JAEAOA010001013">
    <property type="protein sequence ID" value="KAK3598424.1"/>
    <property type="molecule type" value="Genomic_DNA"/>
</dbReference>
<comment type="caution">
    <text evidence="3">The sequence shown here is derived from an EMBL/GenBank/DDBJ whole genome shotgun (WGS) entry which is preliminary data.</text>
</comment>
<sequence>MDAGEANKIVLDPVYGMIHLEPLAVKIIDTHYFQRLRYIKQLSFADFVYPGATHTRFAHSIGVYHLASQMIKEIKAHKLPEGAAEMSPQDEMCIRVAALCHDMGHGPFSHAYEEIGKETIGEKMGSKLKHENISLFLVEKMFKDTNYDLKLKEYFGDKVEENIKLIQDLIQGKREQAMTADEKKKKYMFQIVSNADTGVDVDKWDYFHRDAKACGVPERFQYERALSVARVVKLKDKEEEVFELGYRDYDGFNFYNMFNTRFTMYRKVYKHKVVIAVHLMIKDVFKLVHKANATQEIDERSKIDLFPVTSLTDDPNSDNYMHLDEDKYLDMEKYLRLRDDVLLKLYDSSAPQYKEARDLIKRLQERKLYKFVDDICVKAAVEDAKPRAEEIEKTIKERLENEDFKDELEVMICVLNYGQKHEDPVQKLNFYSKRKEHEGNTLERDKVSLVLPSVFQEYHVLVYQKFSGKKDYKSDVESNITQLSQILNEIRLQFLPERPSSKRQNAEAMSDSTSH</sequence>
<dbReference type="Gene3D" id="3.30.70.2760">
    <property type="match status" value="1"/>
</dbReference>
<reference evidence="3" key="3">
    <citation type="submission" date="2023-05" db="EMBL/GenBank/DDBJ databases">
        <authorList>
            <person name="Smith C.H."/>
        </authorList>
    </citation>
    <scope>NUCLEOTIDE SEQUENCE</scope>
    <source>
        <strain evidence="3">CHS0354</strain>
        <tissue evidence="3">Mantle</tissue>
    </source>
</reference>
<organism evidence="3 4">
    <name type="scientific">Potamilus streckersoni</name>
    <dbReference type="NCBI Taxonomy" id="2493646"/>
    <lineage>
        <taxon>Eukaryota</taxon>
        <taxon>Metazoa</taxon>
        <taxon>Spiralia</taxon>
        <taxon>Lophotrochozoa</taxon>
        <taxon>Mollusca</taxon>
        <taxon>Bivalvia</taxon>
        <taxon>Autobranchia</taxon>
        <taxon>Heteroconchia</taxon>
        <taxon>Palaeoheterodonta</taxon>
        <taxon>Unionida</taxon>
        <taxon>Unionoidea</taxon>
        <taxon>Unionidae</taxon>
        <taxon>Ambleminae</taxon>
        <taxon>Lampsilini</taxon>
        <taxon>Potamilus</taxon>
    </lineage>
</organism>
<keyword evidence="4" id="KW-1185">Reference proteome</keyword>
<name>A0AAE0W288_9BIVA</name>
<comment type="similarity">
    <text evidence="1">Belongs to the SAMHD1 family.</text>
</comment>
<dbReference type="Pfam" id="PF01966">
    <property type="entry name" value="HD"/>
    <property type="match status" value="1"/>
</dbReference>
<feature type="domain" description="HD" evidence="2">
    <location>
        <begin position="56"/>
        <end position="207"/>
    </location>
</feature>